<dbReference type="EMBL" id="CP017305">
    <property type="protein sequence ID" value="AOS84906.1"/>
    <property type="molecule type" value="Genomic_DNA"/>
</dbReference>
<feature type="domain" description="DUF4365" evidence="1">
    <location>
        <begin position="3"/>
        <end position="104"/>
    </location>
</feature>
<sequence length="126" mass="15016">MFDYGIDGEVEFRDNSGQPSGRKIYVQLKSGNSYLRTRRSDGREIFDVKHERHLEYWLSQPVDVFLVIRQTDERTGEQTIRWMNVTSYLKNRSDKQSRQIVFDGEPLTMKAVWTLRDDYFPRRSSS</sequence>
<dbReference type="KEGG" id="clz:BIU88_12665"/>
<gene>
    <name evidence="2" type="ORF">BIU88_12665</name>
</gene>
<keyword evidence="3" id="KW-1185">Reference proteome</keyword>
<dbReference type="RefSeq" id="WP_069811183.1">
    <property type="nucleotide sequence ID" value="NZ_CP017305.1"/>
</dbReference>
<accession>A0A1D8D154</accession>
<dbReference type="STRING" id="274537.BIU88_12665"/>
<organism evidence="2 3">
    <name type="scientific">Chlorobaculum limnaeum</name>
    <dbReference type="NCBI Taxonomy" id="274537"/>
    <lineage>
        <taxon>Bacteria</taxon>
        <taxon>Pseudomonadati</taxon>
        <taxon>Chlorobiota</taxon>
        <taxon>Chlorobiia</taxon>
        <taxon>Chlorobiales</taxon>
        <taxon>Chlorobiaceae</taxon>
        <taxon>Chlorobaculum</taxon>
    </lineage>
</organism>
<dbReference type="Proteomes" id="UP000095185">
    <property type="component" value="Chromosome"/>
</dbReference>
<evidence type="ECO:0000313" key="3">
    <source>
        <dbReference type="Proteomes" id="UP000095185"/>
    </source>
</evidence>
<dbReference type="OrthoDB" id="4951670at2"/>
<dbReference type="AlphaFoldDB" id="A0A1D8D154"/>
<evidence type="ECO:0000259" key="1">
    <source>
        <dbReference type="Pfam" id="PF14280"/>
    </source>
</evidence>
<name>A0A1D8D154_CHLLM</name>
<proteinExistence type="predicted"/>
<dbReference type="InterPro" id="IPR025375">
    <property type="entry name" value="DUF4365"/>
</dbReference>
<reference evidence="2" key="1">
    <citation type="submission" date="2016-09" db="EMBL/GenBank/DDBJ databases">
        <title>Genome sequence of Chlorobaculum limnaeum.</title>
        <authorList>
            <person name="Liu Z."/>
            <person name="Tank M."/>
            <person name="Bryant D.A."/>
        </authorList>
    </citation>
    <scope>NUCLEOTIDE SEQUENCE [LARGE SCALE GENOMIC DNA]</scope>
    <source>
        <strain evidence="2">DSM 1677</strain>
    </source>
</reference>
<protein>
    <recommendedName>
        <fullName evidence="1">DUF4365 domain-containing protein</fullName>
    </recommendedName>
</protein>
<dbReference type="Pfam" id="PF14280">
    <property type="entry name" value="DUF4365"/>
    <property type="match status" value="1"/>
</dbReference>
<evidence type="ECO:0000313" key="2">
    <source>
        <dbReference type="EMBL" id="AOS84906.1"/>
    </source>
</evidence>